<proteinExistence type="predicted"/>
<evidence type="ECO:0000313" key="3">
    <source>
        <dbReference type="Proteomes" id="UP000242660"/>
    </source>
</evidence>
<dbReference type="RefSeq" id="WP_106182357.1">
    <property type="nucleotide sequence ID" value="NZ_MUHY01000001.1"/>
</dbReference>
<keyword evidence="3" id="KW-1185">Reference proteome</keyword>
<feature type="signal peptide" evidence="1">
    <location>
        <begin position="1"/>
        <end position="23"/>
    </location>
</feature>
<name>A0ABX5FFN0_9BURK</name>
<accession>A0ABX5FFN0</accession>
<comment type="caution">
    <text evidence="2">The sequence shown here is derived from an EMBL/GenBank/DDBJ whole genome shotgun (WGS) entry which is preliminary data.</text>
</comment>
<evidence type="ECO:0000313" key="2">
    <source>
        <dbReference type="EMBL" id="PSB92161.1"/>
    </source>
</evidence>
<organism evidence="2 3">
    <name type="scientific">Candidatus Pandoraea novymonadis</name>
    <dbReference type="NCBI Taxonomy" id="1808959"/>
    <lineage>
        <taxon>Bacteria</taxon>
        <taxon>Pseudomonadati</taxon>
        <taxon>Pseudomonadota</taxon>
        <taxon>Betaproteobacteria</taxon>
        <taxon>Burkholderiales</taxon>
        <taxon>Burkholderiaceae</taxon>
        <taxon>Pandoraea</taxon>
    </lineage>
</organism>
<keyword evidence="1" id="KW-0732">Signal</keyword>
<gene>
    <name evidence="2" type="ORF">BZL35_00392</name>
</gene>
<sequence length="162" mass="18132">MKRLCLTAILTLFSTNALLPAMAVNVSASNKEITSKKIEKKKTFPRKKKDFTAVMETSHIPENTELWTCANGKEIKITGHMKLDAVLTMSWKGKNYKLLRQESTTGANRFHDVKSGLDLVVIPTKAMLFSKQQHGRLADECMTHAMDTDAKNLPIQSNALLK</sequence>
<reference evidence="2 3" key="1">
    <citation type="journal article" date="2017" name="Front. Microbiol.">
        <title>Genome of Ca. Pandoraea novymonadis, an Endosymbiotic Bacterium of the Trypanosomatid Novymonas esmeraldas.</title>
        <authorList>
            <person name="Kostygov A.Y."/>
            <person name="Butenko A."/>
            <person name="Nenarokova A."/>
            <person name="Tashyreva D."/>
            <person name="Flegontov P."/>
            <person name="Lukes J."/>
            <person name="Yurchenko V."/>
        </authorList>
    </citation>
    <scope>NUCLEOTIDE SEQUENCE [LARGE SCALE GENOMIC DNA]</scope>
    <source>
        <strain evidence="2 3">E262</strain>
    </source>
</reference>
<dbReference type="Proteomes" id="UP000242660">
    <property type="component" value="Unassembled WGS sequence"/>
</dbReference>
<feature type="chain" id="PRO_5045186448" evidence="1">
    <location>
        <begin position="24"/>
        <end position="162"/>
    </location>
</feature>
<dbReference type="EMBL" id="MUHY01000001">
    <property type="protein sequence ID" value="PSB92161.1"/>
    <property type="molecule type" value="Genomic_DNA"/>
</dbReference>
<evidence type="ECO:0000256" key="1">
    <source>
        <dbReference type="SAM" id="SignalP"/>
    </source>
</evidence>
<protein>
    <submittedName>
        <fullName evidence="2">Uncharacterized protein</fullName>
    </submittedName>
</protein>